<reference evidence="14" key="3">
    <citation type="submission" date="2022-06" db="UniProtKB">
        <authorList>
            <consortium name="EnsemblMetazoa"/>
        </authorList>
    </citation>
    <scope>IDENTIFICATION</scope>
</reference>
<feature type="compositionally biased region" description="Basic residues" evidence="10">
    <location>
        <begin position="536"/>
        <end position="549"/>
    </location>
</feature>
<feature type="compositionally biased region" description="Low complexity" evidence="10">
    <location>
        <begin position="552"/>
        <end position="562"/>
    </location>
</feature>
<evidence type="ECO:0000313" key="15">
    <source>
        <dbReference type="Proteomes" id="UP000070412"/>
    </source>
</evidence>
<feature type="transmembrane region" description="Helical" evidence="11">
    <location>
        <begin position="385"/>
        <end position="408"/>
    </location>
</feature>
<dbReference type="Proteomes" id="UP000070412">
    <property type="component" value="Unassembled WGS sequence"/>
</dbReference>
<keyword evidence="7 9" id="KW-0675">Receptor</keyword>
<dbReference type="Pfam" id="PF00001">
    <property type="entry name" value="7tm_1"/>
    <property type="match status" value="1"/>
</dbReference>
<comment type="subcellular location">
    <subcellularLocation>
        <location evidence="1">Membrane</location>
        <topology evidence="1">Multi-pass membrane protein</topology>
    </subcellularLocation>
</comment>
<dbReference type="InterPro" id="IPR017452">
    <property type="entry name" value="GPCR_Rhodpsn_7TM"/>
</dbReference>
<keyword evidence="4 11" id="KW-1133">Transmembrane helix</keyword>
<evidence type="ECO:0000256" key="3">
    <source>
        <dbReference type="ARBA" id="ARBA00022692"/>
    </source>
</evidence>
<dbReference type="SUPFAM" id="SSF81321">
    <property type="entry name" value="Family A G protein-coupled receptor-like"/>
    <property type="match status" value="1"/>
</dbReference>
<proteinExistence type="inferred from homology"/>
<feature type="transmembrane region" description="Helical" evidence="11">
    <location>
        <begin position="211"/>
        <end position="230"/>
    </location>
</feature>
<keyword evidence="8 9" id="KW-0807">Transducer</keyword>
<feature type="compositionally biased region" description="Low complexity" evidence="10">
    <location>
        <begin position="589"/>
        <end position="612"/>
    </location>
</feature>
<dbReference type="InterPro" id="IPR000276">
    <property type="entry name" value="GPCR_Rhodpsn"/>
</dbReference>
<keyword evidence="5 9" id="KW-0297">G-protein coupled receptor</keyword>
<feature type="transmembrane region" description="Helical" evidence="11">
    <location>
        <begin position="348"/>
        <end position="365"/>
    </location>
</feature>
<gene>
    <name evidence="13" type="ORF">SSS_5650</name>
</gene>
<comment type="similarity">
    <text evidence="2 9">Belongs to the G-protein coupled receptor 1 family.</text>
</comment>
<feature type="transmembrane region" description="Helical" evidence="11">
    <location>
        <begin position="39"/>
        <end position="61"/>
    </location>
</feature>
<sequence length="623" mass="73123">MENITNLSATWHNIRALLNPENYPPSYKATLTRRATLTIAFYLTIVVVSLFGNLLICYVVFKRKRMRISTNLLMTNLALSDLLMTCINIPFNIARILLEEWPFGSFLCILVPFVQVTSVYVSTLTMTIIAIDRYQAIINPLNKRITTHLPTVFTILFIWIVSGLFSIPNVVFNRVVEIADHTDLHRCRAIYPKPKIIYRRSVTLFTFLTQYAIPLSITTFAYIRISFYIWNRLSKPKSLSQNHLDDRSNHHQAQQQFAQNSKYFTLSNHNHHHHHHHHCHKPQQQQEQNQVKSFQQAASNNSTNKSNSSTEYSFQSAVVGLSNSNKTLSQSYQFSINQLRERSRRKSIKMLALVVGVFSICWLPLNIYHLNSDFSSASNLIQDPNIFFICHWFAMSSVCYNPFIYFWLNHHYRQEIKHLIRCTNLFCFLTFFNKKFKKNSDKSPQIQGTRHHPEKHSAINGHHFDLQNRNPKIFRSLELKLAGDSFQTQNSNQNHCDHHHKQFDHRKWFELDHNNQLNYRIDGMNLILSAPSSKLNQHHHHHRHNHQHQQKIEQQQQSNQKNLYTCDNSSDSLKIVFRTRFNSQNILNQSSINNNNTNSVEDNNNNIDYINNTKSDSSYHYQT</sequence>
<dbReference type="EMBL" id="WVUK01000056">
    <property type="protein sequence ID" value="KAF7492234.1"/>
    <property type="molecule type" value="Genomic_DNA"/>
</dbReference>
<feature type="domain" description="G-protein coupled receptors family 1 profile" evidence="12">
    <location>
        <begin position="52"/>
        <end position="405"/>
    </location>
</feature>
<evidence type="ECO:0000313" key="14">
    <source>
        <dbReference type="EnsemblMetazoa" id="KAF7492234.1"/>
    </source>
</evidence>
<dbReference type="GO" id="GO:0005886">
    <property type="term" value="C:plasma membrane"/>
    <property type="evidence" value="ECO:0007669"/>
    <property type="project" value="TreeGrafter"/>
</dbReference>
<dbReference type="PROSITE" id="PS00237">
    <property type="entry name" value="G_PROTEIN_RECEP_F1_1"/>
    <property type="match status" value="1"/>
</dbReference>
<reference evidence="13" key="2">
    <citation type="submission" date="2020-01" db="EMBL/GenBank/DDBJ databases">
        <authorList>
            <person name="Korhonen P.K.K."/>
            <person name="Guangxu M.G."/>
            <person name="Wang T.W."/>
            <person name="Stroehlein A.J.S."/>
            <person name="Young N.D."/>
            <person name="Ang C.-S.A."/>
            <person name="Fernando D.W.F."/>
            <person name="Lu H.L."/>
            <person name="Taylor S.T."/>
            <person name="Ehtesham M.E.M."/>
            <person name="Najaraj S.H.N."/>
            <person name="Harsha G.H.G."/>
            <person name="Madugundu A.M."/>
            <person name="Renuse S.R."/>
            <person name="Holt D.H."/>
            <person name="Pandey A.P."/>
            <person name="Papenfuss A.P."/>
            <person name="Gasser R.B.G."/>
            <person name="Fischer K.F."/>
        </authorList>
    </citation>
    <scope>NUCLEOTIDE SEQUENCE</scope>
    <source>
        <strain evidence="13">SSS_KF_BRIS2020</strain>
    </source>
</reference>
<organism evidence="13">
    <name type="scientific">Sarcoptes scabiei</name>
    <name type="common">Itch mite</name>
    <name type="synonym">Acarus scabiei</name>
    <dbReference type="NCBI Taxonomy" id="52283"/>
    <lineage>
        <taxon>Eukaryota</taxon>
        <taxon>Metazoa</taxon>
        <taxon>Ecdysozoa</taxon>
        <taxon>Arthropoda</taxon>
        <taxon>Chelicerata</taxon>
        <taxon>Arachnida</taxon>
        <taxon>Acari</taxon>
        <taxon>Acariformes</taxon>
        <taxon>Sarcoptiformes</taxon>
        <taxon>Astigmata</taxon>
        <taxon>Psoroptidia</taxon>
        <taxon>Sarcoptoidea</taxon>
        <taxon>Sarcoptidae</taxon>
        <taxon>Sarcoptinae</taxon>
        <taxon>Sarcoptes</taxon>
    </lineage>
</organism>
<dbReference type="EnsemblMetazoa" id="SSS_5650s_mrna">
    <property type="protein sequence ID" value="KAF7492234.1"/>
    <property type="gene ID" value="SSS_5650"/>
</dbReference>
<dbReference type="Gene3D" id="1.20.1070.10">
    <property type="entry name" value="Rhodopsin 7-helix transmembrane proteins"/>
    <property type="match status" value="1"/>
</dbReference>
<keyword evidence="3 9" id="KW-0812">Transmembrane</keyword>
<evidence type="ECO:0000256" key="1">
    <source>
        <dbReference type="ARBA" id="ARBA00004141"/>
    </source>
</evidence>
<feature type="transmembrane region" description="Helical" evidence="11">
    <location>
        <begin position="103"/>
        <end position="131"/>
    </location>
</feature>
<feature type="region of interest" description="Disordered" evidence="10">
    <location>
        <begin position="269"/>
        <end position="309"/>
    </location>
</feature>
<dbReference type="PRINTS" id="PR01012">
    <property type="entry name" value="NRPEPTIDEYR"/>
</dbReference>
<dbReference type="InterPro" id="IPR000611">
    <property type="entry name" value="NPY_rcpt"/>
</dbReference>
<feature type="compositionally biased region" description="Low complexity" evidence="10">
    <location>
        <begin position="299"/>
        <end position="309"/>
    </location>
</feature>
<evidence type="ECO:0000256" key="4">
    <source>
        <dbReference type="ARBA" id="ARBA00022989"/>
    </source>
</evidence>
<feature type="region of interest" description="Disordered" evidence="10">
    <location>
        <begin position="534"/>
        <end position="565"/>
    </location>
</feature>
<evidence type="ECO:0000313" key="13">
    <source>
        <dbReference type="EMBL" id="KAF7492234.1"/>
    </source>
</evidence>
<protein>
    <submittedName>
        <fullName evidence="13">Neuropeptide Y receptor type 5</fullName>
    </submittedName>
</protein>
<dbReference type="SMART" id="SM01381">
    <property type="entry name" value="7TM_GPCR_Srsx"/>
    <property type="match status" value="1"/>
</dbReference>
<dbReference type="OrthoDB" id="10037617at2759"/>
<feature type="transmembrane region" description="Helical" evidence="11">
    <location>
        <begin position="73"/>
        <end position="91"/>
    </location>
</feature>
<dbReference type="GO" id="GO:0043005">
    <property type="term" value="C:neuron projection"/>
    <property type="evidence" value="ECO:0007669"/>
    <property type="project" value="TreeGrafter"/>
</dbReference>
<dbReference type="PROSITE" id="PS50262">
    <property type="entry name" value="G_PROTEIN_RECEP_F1_2"/>
    <property type="match status" value="1"/>
</dbReference>
<dbReference type="PANTHER" id="PTHR24235">
    <property type="entry name" value="NEUROPEPTIDE Y RECEPTOR"/>
    <property type="match status" value="1"/>
</dbReference>
<feature type="transmembrane region" description="Helical" evidence="11">
    <location>
        <begin position="152"/>
        <end position="172"/>
    </location>
</feature>
<evidence type="ECO:0000256" key="9">
    <source>
        <dbReference type="RuleBase" id="RU000688"/>
    </source>
</evidence>
<keyword evidence="15" id="KW-1185">Reference proteome</keyword>
<accession>A0A834R7A9</accession>
<evidence type="ECO:0000256" key="6">
    <source>
        <dbReference type="ARBA" id="ARBA00023136"/>
    </source>
</evidence>
<dbReference type="AlphaFoldDB" id="A0A834R7A9"/>
<feature type="compositionally biased region" description="Basic residues" evidence="10">
    <location>
        <begin position="269"/>
        <end position="281"/>
    </location>
</feature>
<evidence type="ECO:0000256" key="8">
    <source>
        <dbReference type="ARBA" id="ARBA00023224"/>
    </source>
</evidence>
<evidence type="ECO:0000256" key="5">
    <source>
        <dbReference type="ARBA" id="ARBA00023040"/>
    </source>
</evidence>
<evidence type="ECO:0000256" key="10">
    <source>
        <dbReference type="SAM" id="MobiDB-lite"/>
    </source>
</evidence>
<name>A0A834R7A9_SARSC</name>
<dbReference type="PANTHER" id="PTHR24235:SF29">
    <property type="entry name" value="GH23382P"/>
    <property type="match status" value="1"/>
</dbReference>
<evidence type="ECO:0000259" key="12">
    <source>
        <dbReference type="PROSITE" id="PS50262"/>
    </source>
</evidence>
<evidence type="ECO:0000256" key="2">
    <source>
        <dbReference type="ARBA" id="ARBA00010663"/>
    </source>
</evidence>
<dbReference type="GO" id="GO:0042923">
    <property type="term" value="F:neuropeptide binding"/>
    <property type="evidence" value="ECO:0007669"/>
    <property type="project" value="TreeGrafter"/>
</dbReference>
<feature type="compositionally biased region" description="Polar residues" evidence="10">
    <location>
        <begin position="613"/>
        <end position="623"/>
    </location>
</feature>
<dbReference type="PRINTS" id="PR00237">
    <property type="entry name" value="GPCRRHODOPSN"/>
</dbReference>
<evidence type="ECO:0000256" key="7">
    <source>
        <dbReference type="ARBA" id="ARBA00023170"/>
    </source>
</evidence>
<feature type="region of interest" description="Disordered" evidence="10">
    <location>
        <begin position="589"/>
        <end position="623"/>
    </location>
</feature>
<keyword evidence="6 11" id="KW-0472">Membrane</keyword>
<evidence type="ECO:0000256" key="11">
    <source>
        <dbReference type="SAM" id="Phobius"/>
    </source>
</evidence>
<reference evidence="15" key="1">
    <citation type="journal article" date="2020" name="PLoS Negl. Trop. Dis.">
        <title>High-quality nuclear genome for Sarcoptes scabiei-A critical resource for a neglected parasite.</title>
        <authorList>
            <person name="Korhonen P.K."/>
            <person name="Gasser R.B."/>
            <person name="Ma G."/>
            <person name="Wang T."/>
            <person name="Stroehlein A.J."/>
            <person name="Young N.D."/>
            <person name="Ang C.S."/>
            <person name="Fernando D.D."/>
            <person name="Lu H.C."/>
            <person name="Taylor S."/>
            <person name="Reynolds S.L."/>
            <person name="Mofiz E."/>
            <person name="Najaraj S.H."/>
            <person name="Gowda H."/>
            <person name="Madugundu A."/>
            <person name="Renuse S."/>
            <person name="Holt D."/>
            <person name="Pandey A."/>
            <person name="Papenfuss A.T."/>
            <person name="Fischer K."/>
        </authorList>
    </citation>
    <scope>NUCLEOTIDE SEQUENCE [LARGE SCALE GENOMIC DNA]</scope>
</reference>
<dbReference type="GO" id="GO:0004983">
    <property type="term" value="F:neuropeptide Y receptor activity"/>
    <property type="evidence" value="ECO:0007669"/>
    <property type="project" value="InterPro"/>
</dbReference>